<accession>A0A7W5BRI9</accession>
<keyword evidence="1" id="KW-1133">Transmembrane helix</keyword>
<feature type="transmembrane region" description="Helical" evidence="1">
    <location>
        <begin position="14"/>
        <end position="34"/>
    </location>
</feature>
<sequence>MRHLKSILRILETYLLPAFILASLLAGPLVILFVR</sequence>
<protein>
    <submittedName>
        <fullName evidence="2">Uncharacterized protein</fullName>
    </submittedName>
</protein>
<organism evidence="2 3">
    <name type="scientific">Rhizobium pisi</name>
    <dbReference type="NCBI Taxonomy" id="574561"/>
    <lineage>
        <taxon>Bacteria</taxon>
        <taxon>Pseudomonadati</taxon>
        <taxon>Pseudomonadota</taxon>
        <taxon>Alphaproteobacteria</taxon>
        <taxon>Hyphomicrobiales</taxon>
        <taxon>Rhizobiaceae</taxon>
        <taxon>Rhizobium/Agrobacterium group</taxon>
        <taxon>Rhizobium</taxon>
    </lineage>
</organism>
<name>A0A7W5BRI9_9HYPH</name>
<keyword evidence="1" id="KW-0812">Transmembrane</keyword>
<gene>
    <name evidence="2" type="ORF">FHS26_005570</name>
</gene>
<proteinExistence type="predicted"/>
<dbReference type="Proteomes" id="UP000518315">
    <property type="component" value="Unassembled WGS sequence"/>
</dbReference>
<reference evidence="2 3" key="1">
    <citation type="submission" date="2020-08" db="EMBL/GenBank/DDBJ databases">
        <title>Genomic Encyclopedia of Type Strains, Phase III (KMG-III): the genomes of soil and plant-associated and newly described type strains.</title>
        <authorList>
            <person name="Whitman W."/>
        </authorList>
    </citation>
    <scope>NUCLEOTIDE SEQUENCE [LARGE SCALE GENOMIC DNA]</scope>
    <source>
        <strain evidence="2 3">CECT 4113</strain>
    </source>
</reference>
<evidence type="ECO:0000313" key="3">
    <source>
        <dbReference type="Proteomes" id="UP000518315"/>
    </source>
</evidence>
<keyword evidence="1" id="KW-0472">Membrane</keyword>
<evidence type="ECO:0000256" key="1">
    <source>
        <dbReference type="SAM" id="Phobius"/>
    </source>
</evidence>
<dbReference type="EMBL" id="JACHXH010000025">
    <property type="protein sequence ID" value="MBB3137802.1"/>
    <property type="molecule type" value="Genomic_DNA"/>
</dbReference>
<comment type="caution">
    <text evidence="2">The sequence shown here is derived from an EMBL/GenBank/DDBJ whole genome shotgun (WGS) entry which is preliminary data.</text>
</comment>
<evidence type="ECO:0000313" key="2">
    <source>
        <dbReference type="EMBL" id="MBB3137802.1"/>
    </source>
</evidence>
<keyword evidence="3" id="KW-1185">Reference proteome</keyword>
<dbReference type="AlphaFoldDB" id="A0A7W5BRI9"/>